<feature type="compositionally biased region" description="Pro residues" evidence="3">
    <location>
        <begin position="78"/>
        <end position="93"/>
    </location>
</feature>
<evidence type="ECO:0000313" key="6">
    <source>
        <dbReference type="Proteomes" id="UP001515480"/>
    </source>
</evidence>
<dbReference type="Gene3D" id="1.10.238.10">
    <property type="entry name" value="EF-hand"/>
    <property type="match status" value="3"/>
</dbReference>
<evidence type="ECO:0000256" key="1">
    <source>
        <dbReference type="ARBA" id="ARBA00022737"/>
    </source>
</evidence>
<feature type="region of interest" description="Disordered" evidence="3">
    <location>
        <begin position="291"/>
        <end position="314"/>
    </location>
</feature>
<gene>
    <name evidence="5" type="ORF">AB1Y20_023325</name>
</gene>
<dbReference type="AlphaFoldDB" id="A0AB34JGM5"/>
<feature type="region of interest" description="Disordered" evidence="3">
    <location>
        <begin position="74"/>
        <end position="123"/>
    </location>
</feature>
<dbReference type="CDD" id="cd00051">
    <property type="entry name" value="EFh"/>
    <property type="match status" value="2"/>
</dbReference>
<feature type="domain" description="EF-hand" evidence="4">
    <location>
        <begin position="528"/>
        <end position="563"/>
    </location>
</feature>
<keyword evidence="1" id="KW-0677">Repeat</keyword>
<dbReference type="InterPro" id="IPR018247">
    <property type="entry name" value="EF_Hand_1_Ca_BS"/>
</dbReference>
<feature type="domain" description="EF-hand" evidence="4">
    <location>
        <begin position="420"/>
        <end position="455"/>
    </location>
</feature>
<organism evidence="5 6">
    <name type="scientific">Prymnesium parvum</name>
    <name type="common">Toxic golden alga</name>
    <dbReference type="NCBI Taxonomy" id="97485"/>
    <lineage>
        <taxon>Eukaryota</taxon>
        <taxon>Haptista</taxon>
        <taxon>Haptophyta</taxon>
        <taxon>Prymnesiophyceae</taxon>
        <taxon>Prymnesiales</taxon>
        <taxon>Prymnesiaceae</taxon>
        <taxon>Prymnesium</taxon>
    </lineage>
</organism>
<dbReference type="SMART" id="SM00054">
    <property type="entry name" value="EFh"/>
    <property type="match status" value="4"/>
</dbReference>
<dbReference type="InterPro" id="IPR002048">
    <property type="entry name" value="EF_hand_dom"/>
</dbReference>
<keyword evidence="6" id="KW-1185">Reference proteome</keyword>
<dbReference type="GO" id="GO:0005509">
    <property type="term" value="F:calcium ion binding"/>
    <property type="evidence" value="ECO:0007669"/>
    <property type="project" value="InterPro"/>
</dbReference>
<dbReference type="InterPro" id="IPR050145">
    <property type="entry name" value="Centrin_CML-like"/>
</dbReference>
<keyword evidence="2" id="KW-0106">Calcium</keyword>
<comment type="caution">
    <text evidence="5">The sequence shown here is derived from an EMBL/GenBank/DDBJ whole genome shotgun (WGS) entry which is preliminary data.</text>
</comment>
<protein>
    <recommendedName>
        <fullName evidence="4">EF-hand domain-containing protein</fullName>
    </recommendedName>
</protein>
<dbReference type="InterPro" id="IPR011992">
    <property type="entry name" value="EF-hand-dom_pair"/>
</dbReference>
<dbReference type="Proteomes" id="UP001515480">
    <property type="component" value="Unassembled WGS sequence"/>
</dbReference>
<feature type="domain" description="EF-hand" evidence="4">
    <location>
        <begin position="4"/>
        <end position="39"/>
    </location>
</feature>
<dbReference type="PANTHER" id="PTHR23050">
    <property type="entry name" value="CALCIUM BINDING PROTEIN"/>
    <property type="match status" value="1"/>
</dbReference>
<evidence type="ECO:0000256" key="3">
    <source>
        <dbReference type="SAM" id="MobiDB-lite"/>
    </source>
</evidence>
<dbReference type="EMBL" id="JBGBPQ010000009">
    <property type="protein sequence ID" value="KAL1519819.1"/>
    <property type="molecule type" value="Genomic_DNA"/>
</dbReference>
<dbReference type="SUPFAM" id="SSF47473">
    <property type="entry name" value="EF-hand"/>
    <property type="match status" value="2"/>
</dbReference>
<proteinExistence type="predicted"/>
<reference evidence="5 6" key="1">
    <citation type="journal article" date="2024" name="Science">
        <title>Giant polyketide synthase enzymes in the biosynthesis of giant marine polyether toxins.</title>
        <authorList>
            <person name="Fallon T.R."/>
            <person name="Shende V.V."/>
            <person name="Wierzbicki I.H."/>
            <person name="Pendleton A.L."/>
            <person name="Watervoot N.F."/>
            <person name="Auber R.P."/>
            <person name="Gonzalez D.J."/>
            <person name="Wisecaver J.H."/>
            <person name="Moore B.S."/>
        </authorList>
    </citation>
    <scope>NUCLEOTIDE SEQUENCE [LARGE SCALE GENOMIC DNA]</scope>
    <source>
        <strain evidence="5 6">12B1</strain>
    </source>
</reference>
<sequence>MSAMDFSSMLTLLQQWDTDGDGLVSAADFKHGLMSLGFLVTQEEADCLCRALDNDGKGNIQIDSLQQLLNGGEALEPLPEPAPRPHTPPPSTPDPTGMRVQGLPSPPTVTPFPASSPEDADSSALEAWEQLAMQDAEAAQEALAALPLDQANALQEAMLLRVESMAPEASSPHRPFALAAEQQQSAWEATLGASLEDSSLDARALRLALDAQARMERGDAAGPPAGRGADALWEAMRADPPLGACDASYASSLCASEARGRPPRRSCERARTFGELSAHAKLSAAQLRDFHCASDGSPSSTPPPLSQLYRQSTASVASGRSGRVSISSQPPQLPHPGTTAFLRARSNLSVSSNVSRSICQTSFQKEDLQSIPDRMREFLLSNGSRVIDVFRAMDIDQDGAISQADFAHALKVLGLWEASRDAFDIDELFALFDHDGSGMIDFNSFNRVLRVGTAARTSEYLRQAVRGKFAGKPIPAFLQAPEGARRAAQYTSPMRRPRSDVHAVHHEEEAVPVEAERWPPTLRALLLRERLRIIDLFRHWEEGEGGEISAEEFRAGLHILGFHVSRRDVRQLFEAMGRDDLKIRFLQLRRQLRVAAQLGMSMYVRDAAKRGAELETAMPRGAFMSSLQGSELPGDEMANQMATALALGSSRAASSPAAGQYQLPFASNIGCSSEMVGGSLALGADAATAKQRALIAAAEAAEMVRTGRQSLQANEMFLQRWTRHHYSSLLGELRKWEVHPNGEISFDVFADSLQSIGFPIIGRWQEVEEVFRSWGTTEEGLIHWQKLRARMTGGRMVQVQNAKHSTVQYYKQASRAGEGFGNRSAPRFKDQTSSYLGPGKYSPVTDLRAKPLEGSGHSGKLLTTAPRFLEPKKDVVPGPGKYTPRRTLIEDRHGLNVT</sequence>
<dbReference type="PROSITE" id="PS00018">
    <property type="entry name" value="EF_HAND_1"/>
    <property type="match status" value="2"/>
</dbReference>
<evidence type="ECO:0000313" key="5">
    <source>
        <dbReference type="EMBL" id="KAL1519819.1"/>
    </source>
</evidence>
<dbReference type="PROSITE" id="PS50222">
    <property type="entry name" value="EF_HAND_2"/>
    <property type="match status" value="4"/>
</dbReference>
<dbReference type="Pfam" id="PF13499">
    <property type="entry name" value="EF-hand_7"/>
    <property type="match status" value="1"/>
</dbReference>
<feature type="compositionally biased region" description="Low complexity" evidence="3">
    <location>
        <begin position="113"/>
        <end position="123"/>
    </location>
</feature>
<feature type="domain" description="EF-hand" evidence="4">
    <location>
        <begin position="381"/>
        <end position="416"/>
    </location>
</feature>
<name>A0AB34JGM5_PRYPA</name>
<evidence type="ECO:0000259" key="4">
    <source>
        <dbReference type="PROSITE" id="PS50222"/>
    </source>
</evidence>
<accession>A0AB34JGM5</accession>
<evidence type="ECO:0000256" key="2">
    <source>
        <dbReference type="ARBA" id="ARBA00022837"/>
    </source>
</evidence>